<dbReference type="Pfam" id="PF13517">
    <property type="entry name" value="FG-GAP_3"/>
    <property type="match status" value="2"/>
</dbReference>
<keyword evidence="3" id="KW-1185">Reference proteome</keyword>
<dbReference type="AlphaFoldDB" id="A0A6P2D070"/>
<dbReference type="EMBL" id="LR593886">
    <property type="protein sequence ID" value="VTR93765.1"/>
    <property type="molecule type" value="Genomic_DNA"/>
</dbReference>
<dbReference type="SUPFAM" id="SSF69318">
    <property type="entry name" value="Integrin alpha N-terminal domain"/>
    <property type="match status" value="2"/>
</dbReference>
<evidence type="ECO:0000256" key="1">
    <source>
        <dbReference type="ARBA" id="ARBA00022729"/>
    </source>
</evidence>
<evidence type="ECO:0000313" key="3">
    <source>
        <dbReference type="Proteomes" id="UP000464178"/>
    </source>
</evidence>
<dbReference type="Pfam" id="PF17963">
    <property type="entry name" value="Big_9"/>
    <property type="match status" value="1"/>
</dbReference>
<name>A0A6P2D070_9BACT</name>
<dbReference type="Gene3D" id="2.60.40.3440">
    <property type="match status" value="1"/>
</dbReference>
<dbReference type="Proteomes" id="UP000464178">
    <property type="component" value="Chromosome"/>
</dbReference>
<proteinExistence type="predicted"/>
<evidence type="ECO:0000313" key="2">
    <source>
        <dbReference type="EMBL" id="VTR93765.1"/>
    </source>
</evidence>
<dbReference type="KEGG" id="gms:SOIL9_39490"/>
<protein>
    <recommendedName>
        <fullName evidence="4">Cadherin domain-containing protein</fullName>
    </recommendedName>
</protein>
<dbReference type="SUPFAM" id="SSF63825">
    <property type="entry name" value="YWTD domain"/>
    <property type="match status" value="1"/>
</dbReference>
<gene>
    <name evidence="2" type="ORF">SOIL9_39490</name>
</gene>
<dbReference type="Gene3D" id="2.130.10.130">
    <property type="entry name" value="Integrin alpha, N-terminal"/>
    <property type="match status" value="2"/>
</dbReference>
<dbReference type="PANTHER" id="PTHR45460">
    <property type="entry name" value="SIMILAR TO CYSTEINE PROTEINASE"/>
    <property type="match status" value="1"/>
</dbReference>
<evidence type="ECO:0008006" key="4">
    <source>
        <dbReference type="Google" id="ProtNLM"/>
    </source>
</evidence>
<sequence>MWDQYWIGRSIDRATDLVPEEVYLYSNFPSIPQFCTSEIALPKPTRSRPQTRLGIELLEDRLTPANPLASADAYTITRDQTLTAAVTQGVLANDTSAGAPMRAGVFQGPAHGSLSLAVDGSFVYTPDPGFTGTDEFYYHVTDTAGGGRTLYTVDAATDQLVALDRDTGNFRIVGDIGYDMYATDIAALNGVIYAVTANHSASNPSGFALVGIDVRTGAKVSVVQLSTSNPDTLADVDGLAVVKGELLIAYIANDLSTSNIGKINLQTGHITLVQGFGGGQDFDGIGANENGILYAVNTEAYSAPLKQIIFQQFTFQPSPNVFNIRDDVLSNAIISDLAFTPFGMYAIDNGERLIHRYNSTTFVREDTFAMGFGAASFIGIDWAADGASVGKVTITVGSGPGAPAVTDVTTNEDTQTGSIVVTRGATNGPEVTHFKITNVRNGTLYKHDGATVINNGDFITVAEGTAGLKFTPAPNLNSGASMFSFDVQASTSASGAGVGDSVATATVTVTPVNDAPAFTRGADQTVPVNSGPQVVTGWAAGFSAGPGNESGQSVLAYEVIGNTNPALFAVAPTIAPDGTLSYTPATGALGSAEITIVVRDDGGISGGGANQSTPQRFTIAVTQVVVVDPPGNPLPSTPVSPVAARTVIAVGSPVGTPSQARLIDSRTGAELLRVIPFAGFSGGISVAAGDLNGDGKADLVVGAGAGGNTHVRAFDGATGAELASFLAYRGFSGGISVAVGDVNGDGFGDIVTGVGAGAPGGHVKAFNVVAHTFGGLSVVSGDAIASFFAYDGAFRGGVSVATGDVNGDGIADIITGSGPGAPNGHVKAFSGSTRTELASFYAFSGFTGGLRVSAADLDGDGAAEVVVLASGTPHVKVFGKDGSTRSSYLAYPRPGYSAFGVTTADVNRDGIAEVVTSALTGAAPQLRAFRGAGAAQIEVPFVLPDDILGGIEVG</sequence>
<accession>A0A6P2D070</accession>
<reference evidence="2 3" key="1">
    <citation type="submission" date="2019-05" db="EMBL/GenBank/DDBJ databases">
        <authorList>
            <consortium name="Science for Life Laboratories"/>
        </authorList>
    </citation>
    <scope>NUCLEOTIDE SEQUENCE [LARGE SCALE GENOMIC DNA]</scope>
    <source>
        <strain evidence="2">Soil9</strain>
    </source>
</reference>
<dbReference type="InterPro" id="IPR028994">
    <property type="entry name" value="Integrin_alpha_N"/>
</dbReference>
<dbReference type="Pfam" id="PF01839">
    <property type="entry name" value="FG-GAP"/>
    <property type="match status" value="1"/>
</dbReference>
<dbReference type="PANTHER" id="PTHR45460:SF2">
    <property type="entry name" value="ALPHA 1,3 GLUCANASE, GH71 FAMILY (EUROFUNG)"/>
    <property type="match status" value="1"/>
</dbReference>
<dbReference type="InterPro" id="IPR013517">
    <property type="entry name" value="FG-GAP"/>
</dbReference>
<organism evidence="2 3">
    <name type="scientific">Gemmata massiliana</name>
    <dbReference type="NCBI Taxonomy" id="1210884"/>
    <lineage>
        <taxon>Bacteria</taxon>
        <taxon>Pseudomonadati</taxon>
        <taxon>Planctomycetota</taxon>
        <taxon>Planctomycetia</taxon>
        <taxon>Gemmatales</taxon>
        <taxon>Gemmataceae</taxon>
        <taxon>Gemmata</taxon>
    </lineage>
</organism>
<keyword evidence="1" id="KW-0732">Signal</keyword>